<dbReference type="KEGG" id="sdyn:Mal52_09860"/>
<keyword evidence="2" id="KW-1185">Reference proteome</keyword>
<reference evidence="1 2" key="1">
    <citation type="submission" date="2019-02" db="EMBL/GenBank/DDBJ databases">
        <title>Deep-cultivation of Planctomycetes and their phenomic and genomic characterization uncovers novel biology.</title>
        <authorList>
            <person name="Wiegand S."/>
            <person name="Jogler M."/>
            <person name="Boedeker C."/>
            <person name="Pinto D."/>
            <person name="Vollmers J."/>
            <person name="Rivas-Marin E."/>
            <person name="Kohn T."/>
            <person name="Peeters S.H."/>
            <person name="Heuer A."/>
            <person name="Rast P."/>
            <person name="Oberbeckmann S."/>
            <person name="Bunk B."/>
            <person name="Jeske O."/>
            <person name="Meyerdierks A."/>
            <person name="Storesund J.E."/>
            <person name="Kallscheuer N."/>
            <person name="Luecker S."/>
            <person name="Lage O.M."/>
            <person name="Pohl T."/>
            <person name="Merkel B.J."/>
            <person name="Hornburger P."/>
            <person name="Mueller R.-W."/>
            <person name="Bruemmer F."/>
            <person name="Labrenz M."/>
            <person name="Spormann A.M."/>
            <person name="Op den Camp H."/>
            <person name="Overmann J."/>
            <person name="Amann R."/>
            <person name="Jetten M.S.M."/>
            <person name="Mascher T."/>
            <person name="Medema M.H."/>
            <person name="Devos D.P."/>
            <person name="Kaster A.-K."/>
            <person name="Ovreas L."/>
            <person name="Rohde M."/>
            <person name="Galperin M.Y."/>
            <person name="Jogler C."/>
        </authorList>
    </citation>
    <scope>NUCLEOTIDE SEQUENCE [LARGE SCALE GENOMIC DNA]</scope>
    <source>
        <strain evidence="1 2">Mal52</strain>
    </source>
</reference>
<dbReference type="AlphaFoldDB" id="A0A517ZJB4"/>
<name>A0A517ZJB4_9PLAN</name>
<sequence length="118" mass="13011">MPKTSPAPLSVKCAHNFILQQVFSRLKQETRFEIAKGRCDDRQSCLVGPLFARIESGKELPETSLRVMNPCGLFVGRFVCEAGVDDGGADGIPEGIYGGAEAVQQPIDRQDQTDERQW</sequence>
<evidence type="ECO:0000313" key="1">
    <source>
        <dbReference type="EMBL" id="QDU42523.1"/>
    </source>
</evidence>
<organism evidence="1 2">
    <name type="scientific">Symmachiella dynata</name>
    <dbReference type="NCBI Taxonomy" id="2527995"/>
    <lineage>
        <taxon>Bacteria</taxon>
        <taxon>Pseudomonadati</taxon>
        <taxon>Planctomycetota</taxon>
        <taxon>Planctomycetia</taxon>
        <taxon>Planctomycetales</taxon>
        <taxon>Planctomycetaceae</taxon>
        <taxon>Symmachiella</taxon>
    </lineage>
</organism>
<proteinExistence type="predicted"/>
<dbReference type="Proteomes" id="UP000319383">
    <property type="component" value="Chromosome"/>
</dbReference>
<evidence type="ECO:0000313" key="2">
    <source>
        <dbReference type="Proteomes" id="UP000319383"/>
    </source>
</evidence>
<protein>
    <submittedName>
        <fullName evidence="1">Uncharacterized protein</fullName>
    </submittedName>
</protein>
<dbReference type="EMBL" id="CP036276">
    <property type="protein sequence ID" value="QDU42523.1"/>
    <property type="molecule type" value="Genomic_DNA"/>
</dbReference>
<accession>A0A517ZJB4</accession>
<gene>
    <name evidence="1" type="ORF">Mal52_09860</name>
</gene>